<accession>A0AAE1Z4I5</accession>
<proteinExistence type="predicted"/>
<dbReference type="EMBL" id="JALJAT010000102">
    <property type="protein sequence ID" value="KAK4467405.1"/>
    <property type="molecule type" value="Genomic_DNA"/>
</dbReference>
<dbReference type="AlphaFoldDB" id="A0AAE1Z4I5"/>
<organism evidence="1 2">
    <name type="scientific">Schistosoma mekongi</name>
    <name type="common">Parasitic worm</name>
    <dbReference type="NCBI Taxonomy" id="38744"/>
    <lineage>
        <taxon>Eukaryota</taxon>
        <taxon>Metazoa</taxon>
        <taxon>Spiralia</taxon>
        <taxon>Lophotrochozoa</taxon>
        <taxon>Platyhelminthes</taxon>
        <taxon>Trematoda</taxon>
        <taxon>Digenea</taxon>
        <taxon>Strigeidida</taxon>
        <taxon>Schistosomatoidea</taxon>
        <taxon>Schistosomatidae</taxon>
        <taxon>Schistosoma</taxon>
    </lineage>
</organism>
<reference evidence="1" key="2">
    <citation type="journal article" date="2023" name="Infect Dis Poverty">
        <title>Chromosome-scale genome of the human blood fluke Schistosoma mekongi and its implications for public health.</title>
        <authorList>
            <person name="Zhou M."/>
            <person name="Xu L."/>
            <person name="Xu D."/>
            <person name="Chen W."/>
            <person name="Khan J."/>
            <person name="Hu Y."/>
            <person name="Huang H."/>
            <person name="Wei H."/>
            <person name="Zhang Y."/>
            <person name="Chusongsang P."/>
            <person name="Tanasarnprasert K."/>
            <person name="Hu X."/>
            <person name="Limpanont Y."/>
            <person name="Lv Z."/>
        </authorList>
    </citation>
    <scope>NUCLEOTIDE SEQUENCE</scope>
    <source>
        <strain evidence="1">LV_2022a</strain>
    </source>
</reference>
<name>A0AAE1Z4I5_SCHME</name>
<sequence length="71" mass="8190">MSWYCSIQLLNACTYTIIADLLGSYPFSRPVRTKIQSIFPYFQLEELMIDANNSVIEIEEYLASDSKSTEQ</sequence>
<dbReference type="Proteomes" id="UP001292079">
    <property type="component" value="Unassembled WGS sequence"/>
</dbReference>
<protein>
    <submittedName>
        <fullName evidence="1">Uncharacterized protein</fullName>
    </submittedName>
</protein>
<keyword evidence="2" id="KW-1185">Reference proteome</keyword>
<comment type="caution">
    <text evidence="1">The sequence shown here is derived from an EMBL/GenBank/DDBJ whole genome shotgun (WGS) entry which is preliminary data.</text>
</comment>
<gene>
    <name evidence="1" type="ORF">MN116_008805</name>
</gene>
<evidence type="ECO:0000313" key="2">
    <source>
        <dbReference type="Proteomes" id="UP001292079"/>
    </source>
</evidence>
<reference evidence="1" key="1">
    <citation type="submission" date="2022-04" db="EMBL/GenBank/DDBJ databases">
        <authorList>
            <person name="Xu L."/>
            <person name="Lv Z."/>
        </authorList>
    </citation>
    <scope>NUCLEOTIDE SEQUENCE</scope>
    <source>
        <strain evidence="1">LV_2022a</strain>
    </source>
</reference>
<evidence type="ECO:0000313" key="1">
    <source>
        <dbReference type="EMBL" id="KAK4467405.1"/>
    </source>
</evidence>